<dbReference type="InterPro" id="IPR036388">
    <property type="entry name" value="WH-like_DNA-bd_sf"/>
</dbReference>
<dbReference type="InterPro" id="IPR036390">
    <property type="entry name" value="WH_DNA-bd_sf"/>
</dbReference>
<dbReference type="CDD" id="cd00609">
    <property type="entry name" value="AAT_like"/>
    <property type="match status" value="1"/>
</dbReference>
<reference evidence="8 9" key="1">
    <citation type="journal article" date="2015" name="Genome Announc.">
        <title>Expanding the biotechnology potential of lactobacilli through comparative genomics of 213 strains and associated genera.</title>
        <authorList>
            <person name="Sun Z."/>
            <person name="Harris H.M."/>
            <person name="McCann A."/>
            <person name="Guo C."/>
            <person name="Argimon S."/>
            <person name="Zhang W."/>
            <person name="Yang X."/>
            <person name="Jeffery I.B."/>
            <person name="Cooney J.C."/>
            <person name="Kagawa T.F."/>
            <person name="Liu W."/>
            <person name="Song Y."/>
            <person name="Salvetti E."/>
            <person name="Wrobel A."/>
            <person name="Rasinkangas P."/>
            <person name="Parkhill J."/>
            <person name="Rea M.C."/>
            <person name="O'Sullivan O."/>
            <person name="Ritari J."/>
            <person name="Douillard F.P."/>
            <person name="Paul Ross R."/>
            <person name="Yang R."/>
            <person name="Briner A.E."/>
            <person name="Felis G.E."/>
            <person name="de Vos W.M."/>
            <person name="Barrangou R."/>
            <person name="Klaenhammer T.R."/>
            <person name="Caufield P.W."/>
            <person name="Cui Y."/>
            <person name="Zhang H."/>
            <person name="O'Toole P.W."/>
        </authorList>
    </citation>
    <scope>NUCLEOTIDE SEQUENCE [LARGE SCALE GENOMIC DNA]</scope>
    <source>
        <strain evidence="8 9">DSM 20003</strain>
    </source>
</reference>
<dbReference type="PANTHER" id="PTHR46577">
    <property type="entry name" value="HTH-TYPE TRANSCRIPTIONAL REGULATORY PROTEIN GABR"/>
    <property type="match status" value="1"/>
</dbReference>
<dbReference type="GO" id="GO:0030170">
    <property type="term" value="F:pyridoxal phosphate binding"/>
    <property type="evidence" value="ECO:0007669"/>
    <property type="project" value="InterPro"/>
</dbReference>
<dbReference type="SUPFAM" id="SSF53383">
    <property type="entry name" value="PLP-dependent transferases"/>
    <property type="match status" value="1"/>
</dbReference>
<dbReference type="GO" id="GO:0008483">
    <property type="term" value="F:transaminase activity"/>
    <property type="evidence" value="ECO:0007669"/>
    <property type="project" value="UniProtKB-KW"/>
</dbReference>
<dbReference type="InterPro" id="IPR015424">
    <property type="entry name" value="PyrdxlP-dep_Trfase"/>
</dbReference>
<dbReference type="Gene3D" id="3.90.1150.10">
    <property type="entry name" value="Aspartate Aminotransferase, domain 1"/>
    <property type="match status" value="1"/>
</dbReference>
<keyword evidence="4" id="KW-0805">Transcription regulation</keyword>
<keyword evidence="3" id="KW-0663">Pyridoxal phosphate</keyword>
<evidence type="ECO:0000256" key="3">
    <source>
        <dbReference type="ARBA" id="ARBA00022898"/>
    </source>
</evidence>
<dbReference type="Proteomes" id="UP000051461">
    <property type="component" value="Unassembled WGS sequence"/>
</dbReference>
<dbReference type="InterPro" id="IPR015422">
    <property type="entry name" value="PyrdxlP-dep_Trfase_small"/>
</dbReference>
<keyword evidence="2" id="KW-0032">Aminotransferase</keyword>
<evidence type="ECO:0000256" key="6">
    <source>
        <dbReference type="ARBA" id="ARBA00023163"/>
    </source>
</evidence>
<evidence type="ECO:0000256" key="2">
    <source>
        <dbReference type="ARBA" id="ARBA00022576"/>
    </source>
</evidence>
<dbReference type="EMBL" id="AZDA01000121">
    <property type="protein sequence ID" value="KRK33197.1"/>
    <property type="molecule type" value="Genomic_DNA"/>
</dbReference>
<evidence type="ECO:0000313" key="8">
    <source>
        <dbReference type="EMBL" id="KRK33197.1"/>
    </source>
</evidence>
<dbReference type="InterPro" id="IPR004839">
    <property type="entry name" value="Aminotransferase_I/II_large"/>
</dbReference>
<dbReference type="PATRIC" id="fig|1423726.3.peg.1503"/>
<keyword evidence="6" id="KW-0804">Transcription</keyword>
<dbReference type="PROSITE" id="PS50949">
    <property type="entry name" value="HTH_GNTR"/>
    <property type="match status" value="1"/>
</dbReference>
<dbReference type="CDD" id="cd07377">
    <property type="entry name" value="WHTH_GntR"/>
    <property type="match status" value="1"/>
</dbReference>
<dbReference type="InterPro" id="IPR051446">
    <property type="entry name" value="HTH_trans_reg/aminotransferase"/>
</dbReference>
<sequence>MTVVALDLTNLYPLTWKPDWSALKRPIYQSLVQQLSQAIASGELLPGTQLPPQRELANFLGINFTTVTRAYRLSQQQGLTYAVIGQGTFVAQTAQQTVTISRHNSQIEAELGFNASFESENQRLQPVMKQVVSRQTATRLLNYDAPTGSLHQKVVAQAYLKQIGITVPTQQLFIASGGLNALTIVLLALFRPGDKIAVDQFTFANFIELARMRGIKLVAVRGDAGGMQPAVLDKLCREQRIKGIYLMPDLSNPTTVTLTLHRRQALAEVIKRHQLRLIEDDYLSFLNRFRQPALPRLSTLLPKQSVYICSLSKPIVSGLRVCYLVSTLADQPALRQAMFNVNVKTSALDVEIITTAFQTGVAERIMQAKYQRATRANQIFETIFPSQTPSHDRQQAFFRRLPIQTTLTGQEVEARCQAAGIHVFHSDRFLVGPNTPQPFLRISLASMPNAQALVKALTHLKQVLVAQDLLL</sequence>
<dbReference type="InterPro" id="IPR015421">
    <property type="entry name" value="PyrdxlP-dep_Trfase_major"/>
</dbReference>
<dbReference type="Pfam" id="PF00155">
    <property type="entry name" value="Aminotran_1_2"/>
    <property type="match status" value="1"/>
</dbReference>
<proteinExistence type="inferred from homology"/>
<dbReference type="Gene3D" id="1.10.10.10">
    <property type="entry name" value="Winged helix-like DNA-binding domain superfamily/Winged helix DNA-binding domain"/>
    <property type="match status" value="1"/>
</dbReference>
<comment type="similarity">
    <text evidence="1">In the C-terminal section; belongs to the class-I pyridoxal-phosphate-dependent aminotransferase family.</text>
</comment>
<evidence type="ECO:0000313" key="9">
    <source>
        <dbReference type="Proteomes" id="UP000051461"/>
    </source>
</evidence>
<comment type="caution">
    <text evidence="8">The sequence shown here is derived from an EMBL/GenBank/DDBJ whole genome shotgun (WGS) entry which is preliminary data.</text>
</comment>
<evidence type="ECO:0000259" key="7">
    <source>
        <dbReference type="PROSITE" id="PS50949"/>
    </source>
</evidence>
<keyword evidence="5" id="KW-0238">DNA-binding</keyword>
<keyword evidence="9" id="KW-1185">Reference proteome</keyword>
<dbReference type="OrthoDB" id="9802328at2"/>
<dbReference type="SMART" id="SM00345">
    <property type="entry name" value="HTH_GNTR"/>
    <property type="match status" value="1"/>
</dbReference>
<dbReference type="GO" id="GO:0003677">
    <property type="term" value="F:DNA binding"/>
    <property type="evidence" value="ECO:0007669"/>
    <property type="project" value="UniProtKB-KW"/>
</dbReference>
<evidence type="ECO:0000256" key="1">
    <source>
        <dbReference type="ARBA" id="ARBA00005384"/>
    </source>
</evidence>
<keyword evidence="2" id="KW-0808">Transferase</keyword>
<dbReference type="InterPro" id="IPR000524">
    <property type="entry name" value="Tscrpt_reg_HTH_GntR"/>
</dbReference>
<evidence type="ECO:0000256" key="4">
    <source>
        <dbReference type="ARBA" id="ARBA00023015"/>
    </source>
</evidence>
<dbReference type="Pfam" id="PF00392">
    <property type="entry name" value="GntR"/>
    <property type="match status" value="1"/>
</dbReference>
<gene>
    <name evidence="8" type="ORF">FC07_GL001452</name>
</gene>
<accession>A0A0R1GG41</accession>
<dbReference type="STRING" id="1423726.FC07_GL001452"/>
<evidence type="ECO:0000256" key="5">
    <source>
        <dbReference type="ARBA" id="ARBA00023125"/>
    </source>
</evidence>
<dbReference type="GO" id="GO:0003700">
    <property type="term" value="F:DNA-binding transcription factor activity"/>
    <property type="evidence" value="ECO:0007669"/>
    <property type="project" value="InterPro"/>
</dbReference>
<dbReference type="SUPFAM" id="SSF46785">
    <property type="entry name" value="Winged helix' DNA-binding domain"/>
    <property type="match status" value="1"/>
</dbReference>
<dbReference type="PANTHER" id="PTHR46577:SF1">
    <property type="entry name" value="HTH-TYPE TRANSCRIPTIONAL REGULATORY PROTEIN GABR"/>
    <property type="match status" value="1"/>
</dbReference>
<protein>
    <submittedName>
        <fullName evidence="8">GntR family transcriptional regulator</fullName>
    </submittedName>
</protein>
<dbReference type="AlphaFoldDB" id="A0A0R1GG41"/>
<feature type="domain" description="HTH gntR-type" evidence="7">
    <location>
        <begin position="25"/>
        <end position="93"/>
    </location>
</feature>
<organism evidence="8 9">
    <name type="scientific">Loigolactobacillus bifermentans DSM 20003</name>
    <dbReference type="NCBI Taxonomy" id="1423726"/>
    <lineage>
        <taxon>Bacteria</taxon>
        <taxon>Bacillati</taxon>
        <taxon>Bacillota</taxon>
        <taxon>Bacilli</taxon>
        <taxon>Lactobacillales</taxon>
        <taxon>Lactobacillaceae</taxon>
        <taxon>Loigolactobacillus</taxon>
    </lineage>
</organism>
<name>A0A0R1GG41_9LACO</name>
<dbReference type="Gene3D" id="3.40.640.10">
    <property type="entry name" value="Type I PLP-dependent aspartate aminotransferase-like (Major domain)"/>
    <property type="match status" value="1"/>
</dbReference>